<evidence type="ECO:0000256" key="10">
    <source>
        <dbReference type="ARBA" id="ARBA00023012"/>
    </source>
</evidence>
<evidence type="ECO:0000256" key="9">
    <source>
        <dbReference type="ARBA" id="ARBA00022989"/>
    </source>
</evidence>
<sequence length="575" mass="65380">MNFLQTYRRHLIFKLAGIAAVILAVLSSAYLFMSADYARSVRKNTLALNERLTAQTATRIEASWDSLYNITTAFCYSPTVQQYFSVNSLNRLPDTQELASVFSNTILLNDRILSVYLYNADAKQIASMGKNFSIDTSVLNTDAVMDIRASHLKSNEKRPYYELIFPVYDLNNIQYQKLLGTCVFVLEPESFDDTLQNVQSTEDAVVFLLDSSDCILASAGSVESCGSTLASEILHSTSEKYFFTQTLSCNDWKIAGFLPESDLRKPDQNLKETQILVYCISLCLLLFLLLYCNYSIIKPITGISAFIRKINQNPDSRLSLDRPDEIGTVAKSLNQMLDEKQKMQLEIEQVKYLAYETELSKKQAEILAYRSQINPHFLYNTFECIRDMALFYDVDDIAELTMALSNVFRFAVKGTDMVTVENELDHIREYAKIVNYRFMGKICIEIEAENSILNCSVLKLLLQPLVENAVFHGLEQKIENGTVWVRVFSSDDQKLCFVVEDDGCGIEPEHLKQITASLETEKNTTKIGVFNIYQRLKLHYDKQFSFDIKSISGKGTCITIMIPQKMMTEPEGSIL</sequence>
<dbReference type="EMBL" id="JAJEQE010000037">
    <property type="protein sequence ID" value="MCC2149654.1"/>
    <property type="molecule type" value="Genomic_DNA"/>
</dbReference>
<keyword evidence="5 12" id="KW-0812">Transmembrane</keyword>
<keyword evidence="7 14" id="KW-0418">Kinase</keyword>
<dbReference type="PANTHER" id="PTHR34220">
    <property type="entry name" value="SENSOR HISTIDINE KINASE YPDA"/>
    <property type="match status" value="1"/>
</dbReference>
<feature type="transmembrane region" description="Helical" evidence="12">
    <location>
        <begin position="12"/>
        <end position="33"/>
    </location>
</feature>
<proteinExistence type="predicted"/>
<dbReference type="Gene3D" id="3.30.565.10">
    <property type="entry name" value="Histidine kinase-like ATPase, C-terminal domain"/>
    <property type="match status" value="1"/>
</dbReference>
<dbReference type="SUPFAM" id="SSF55874">
    <property type="entry name" value="ATPase domain of HSP90 chaperone/DNA topoisomerase II/histidine kinase"/>
    <property type="match status" value="1"/>
</dbReference>
<organism evidence="14 15">
    <name type="scientific">Hominisplanchenecus faecis</name>
    <dbReference type="NCBI Taxonomy" id="2885351"/>
    <lineage>
        <taxon>Bacteria</taxon>
        <taxon>Bacillati</taxon>
        <taxon>Bacillota</taxon>
        <taxon>Clostridia</taxon>
        <taxon>Lachnospirales</taxon>
        <taxon>Lachnospiraceae</taxon>
        <taxon>Hominisplanchenecus</taxon>
    </lineage>
</organism>
<keyword evidence="15" id="KW-1185">Reference proteome</keyword>
<dbReference type="InterPro" id="IPR010559">
    <property type="entry name" value="Sig_transdc_His_kin_internal"/>
</dbReference>
<dbReference type="SUPFAM" id="SSF158472">
    <property type="entry name" value="HAMP domain-like"/>
    <property type="match status" value="1"/>
</dbReference>
<evidence type="ECO:0000256" key="3">
    <source>
        <dbReference type="ARBA" id="ARBA00022553"/>
    </source>
</evidence>
<dbReference type="RefSeq" id="WP_248835656.1">
    <property type="nucleotide sequence ID" value="NZ_JAJEQE010000037.1"/>
</dbReference>
<dbReference type="SMART" id="SM00387">
    <property type="entry name" value="HATPase_c"/>
    <property type="match status" value="1"/>
</dbReference>
<dbReference type="GO" id="GO:0016301">
    <property type="term" value="F:kinase activity"/>
    <property type="evidence" value="ECO:0007669"/>
    <property type="project" value="UniProtKB-KW"/>
</dbReference>
<keyword evidence="3" id="KW-0597">Phosphoprotein</keyword>
<dbReference type="Gene3D" id="6.10.340.10">
    <property type="match status" value="1"/>
</dbReference>
<evidence type="ECO:0000256" key="4">
    <source>
        <dbReference type="ARBA" id="ARBA00022679"/>
    </source>
</evidence>
<evidence type="ECO:0000256" key="2">
    <source>
        <dbReference type="ARBA" id="ARBA00022475"/>
    </source>
</evidence>
<evidence type="ECO:0000256" key="8">
    <source>
        <dbReference type="ARBA" id="ARBA00022840"/>
    </source>
</evidence>
<reference evidence="14 15" key="1">
    <citation type="submission" date="2021-10" db="EMBL/GenBank/DDBJ databases">
        <title>Anaerobic single-cell dispensing facilitates the cultivation of human gut bacteria.</title>
        <authorList>
            <person name="Afrizal A."/>
        </authorList>
    </citation>
    <scope>NUCLEOTIDE SEQUENCE [LARGE SCALE GENOMIC DNA]</scope>
    <source>
        <strain evidence="14 15">CLA-AA-H246</strain>
    </source>
</reference>
<evidence type="ECO:0000256" key="7">
    <source>
        <dbReference type="ARBA" id="ARBA00022777"/>
    </source>
</evidence>
<dbReference type="InterPro" id="IPR003594">
    <property type="entry name" value="HATPase_dom"/>
</dbReference>
<keyword evidence="2" id="KW-1003">Cell membrane</keyword>
<keyword evidence="6" id="KW-0547">Nucleotide-binding</keyword>
<name>A0ABS8EY11_9FIRM</name>
<dbReference type="InterPro" id="IPR036890">
    <property type="entry name" value="HATPase_C_sf"/>
</dbReference>
<feature type="transmembrane region" description="Helical" evidence="12">
    <location>
        <begin position="275"/>
        <end position="297"/>
    </location>
</feature>
<dbReference type="InterPro" id="IPR003660">
    <property type="entry name" value="HAMP_dom"/>
</dbReference>
<evidence type="ECO:0000256" key="6">
    <source>
        <dbReference type="ARBA" id="ARBA00022741"/>
    </source>
</evidence>
<comment type="subcellular location">
    <subcellularLocation>
        <location evidence="1">Cell membrane</location>
        <topology evidence="1">Multi-pass membrane protein</topology>
    </subcellularLocation>
</comment>
<gene>
    <name evidence="14" type="ORF">LKD42_10370</name>
</gene>
<dbReference type="PANTHER" id="PTHR34220:SF11">
    <property type="entry name" value="SENSOR PROTEIN KINASE HPTS"/>
    <property type="match status" value="1"/>
</dbReference>
<evidence type="ECO:0000256" key="12">
    <source>
        <dbReference type="SAM" id="Phobius"/>
    </source>
</evidence>
<keyword evidence="8" id="KW-0067">ATP-binding</keyword>
<protein>
    <submittedName>
        <fullName evidence="14">Histidine kinase</fullName>
    </submittedName>
</protein>
<evidence type="ECO:0000256" key="11">
    <source>
        <dbReference type="ARBA" id="ARBA00023136"/>
    </source>
</evidence>
<comment type="caution">
    <text evidence="14">The sequence shown here is derived from an EMBL/GenBank/DDBJ whole genome shotgun (WGS) entry which is preliminary data.</text>
</comment>
<evidence type="ECO:0000313" key="15">
    <source>
        <dbReference type="Proteomes" id="UP001299235"/>
    </source>
</evidence>
<feature type="domain" description="HAMP" evidence="13">
    <location>
        <begin position="294"/>
        <end position="345"/>
    </location>
</feature>
<dbReference type="Pfam" id="PF02518">
    <property type="entry name" value="HATPase_c"/>
    <property type="match status" value="1"/>
</dbReference>
<evidence type="ECO:0000256" key="5">
    <source>
        <dbReference type="ARBA" id="ARBA00022692"/>
    </source>
</evidence>
<evidence type="ECO:0000256" key="1">
    <source>
        <dbReference type="ARBA" id="ARBA00004651"/>
    </source>
</evidence>
<keyword evidence="11 12" id="KW-0472">Membrane</keyword>
<dbReference type="Pfam" id="PF06580">
    <property type="entry name" value="His_kinase"/>
    <property type="match status" value="1"/>
</dbReference>
<keyword evidence="4" id="KW-0808">Transferase</keyword>
<evidence type="ECO:0000313" key="14">
    <source>
        <dbReference type="EMBL" id="MCC2149654.1"/>
    </source>
</evidence>
<keyword evidence="9 12" id="KW-1133">Transmembrane helix</keyword>
<dbReference type="Proteomes" id="UP001299235">
    <property type="component" value="Unassembled WGS sequence"/>
</dbReference>
<dbReference type="CDD" id="cd06225">
    <property type="entry name" value="HAMP"/>
    <property type="match status" value="1"/>
</dbReference>
<dbReference type="InterPro" id="IPR050640">
    <property type="entry name" value="Bact_2-comp_sensor_kinase"/>
</dbReference>
<keyword evidence="10" id="KW-0902">Two-component regulatory system</keyword>
<evidence type="ECO:0000259" key="13">
    <source>
        <dbReference type="PROSITE" id="PS50885"/>
    </source>
</evidence>
<dbReference type="PROSITE" id="PS50885">
    <property type="entry name" value="HAMP"/>
    <property type="match status" value="1"/>
</dbReference>
<accession>A0ABS8EY11</accession>